<proteinExistence type="predicted"/>
<reference evidence="2 3" key="1">
    <citation type="submission" date="2024-01" db="EMBL/GenBank/DDBJ databases">
        <title>Comparative genomics of Cryptococcus and Kwoniella reveals pathogenesis evolution and contrasting modes of karyotype evolution via chromosome fusion or intercentromeric recombination.</title>
        <authorList>
            <person name="Coelho M.A."/>
            <person name="David-Palma M."/>
            <person name="Shea T."/>
            <person name="Bowers K."/>
            <person name="McGinley-Smith S."/>
            <person name="Mohammad A.W."/>
            <person name="Gnirke A."/>
            <person name="Yurkov A.M."/>
            <person name="Nowrousian M."/>
            <person name="Sun S."/>
            <person name="Cuomo C.A."/>
            <person name="Heitman J."/>
        </authorList>
    </citation>
    <scope>NUCLEOTIDE SEQUENCE [LARGE SCALE GENOMIC DNA]</scope>
    <source>
        <strain evidence="2 3">CBS 6074</strain>
    </source>
</reference>
<keyword evidence="3" id="KW-1185">Reference proteome</keyword>
<gene>
    <name evidence="2" type="ORF">L201_001048</name>
</gene>
<dbReference type="InterPro" id="IPR051908">
    <property type="entry name" value="Ribosomal_N-acetyltransferase"/>
</dbReference>
<dbReference type="Pfam" id="PF13302">
    <property type="entry name" value="Acetyltransf_3"/>
    <property type="match status" value="1"/>
</dbReference>
<accession>A0AAX4JNR2</accession>
<dbReference type="GO" id="GO:0008999">
    <property type="term" value="F:protein-N-terminal-alanine acetyltransferase activity"/>
    <property type="evidence" value="ECO:0007669"/>
    <property type="project" value="TreeGrafter"/>
</dbReference>
<dbReference type="InterPro" id="IPR016181">
    <property type="entry name" value="Acyl_CoA_acyltransferase"/>
</dbReference>
<name>A0AAX4JNR2_9TREE</name>
<feature type="domain" description="N-acetyltransferase" evidence="1">
    <location>
        <begin position="45"/>
        <end position="200"/>
    </location>
</feature>
<dbReference type="GO" id="GO:1990189">
    <property type="term" value="F:protein N-terminal-serine acetyltransferase activity"/>
    <property type="evidence" value="ECO:0007669"/>
    <property type="project" value="TreeGrafter"/>
</dbReference>
<dbReference type="SUPFAM" id="SSF55729">
    <property type="entry name" value="Acyl-CoA N-acyltransferases (Nat)"/>
    <property type="match status" value="1"/>
</dbReference>
<evidence type="ECO:0000313" key="3">
    <source>
        <dbReference type="Proteomes" id="UP001355207"/>
    </source>
</evidence>
<organism evidence="2 3">
    <name type="scientific">Kwoniella dendrophila CBS 6074</name>
    <dbReference type="NCBI Taxonomy" id="1295534"/>
    <lineage>
        <taxon>Eukaryota</taxon>
        <taxon>Fungi</taxon>
        <taxon>Dikarya</taxon>
        <taxon>Basidiomycota</taxon>
        <taxon>Agaricomycotina</taxon>
        <taxon>Tremellomycetes</taxon>
        <taxon>Tremellales</taxon>
        <taxon>Cryptococcaceae</taxon>
        <taxon>Kwoniella</taxon>
    </lineage>
</organism>
<evidence type="ECO:0000259" key="1">
    <source>
        <dbReference type="Pfam" id="PF13302"/>
    </source>
</evidence>
<evidence type="ECO:0000313" key="2">
    <source>
        <dbReference type="EMBL" id="WWC86175.1"/>
    </source>
</evidence>
<dbReference type="EMBL" id="CP144098">
    <property type="protein sequence ID" value="WWC86175.1"/>
    <property type="molecule type" value="Genomic_DNA"/>
</dbReference>
<dbReference type="InterPro" id="IPR000182">
    <property type="entry name" value="GNAT_dom"/>
</dbReference>
<dbReference type="Gene3D" id="3.40.630.30">
    <property type="match status" value="1"/>
</dbReference>
<dbReference type="PANTHER" id="PTHR43441">
    <property type="entry name" value="RIBOSOMAL-PROTEIN-SERINE ACETYLTRANSFERASE"/>
    <property type="match status" value="1"/>
</dbReference>
<sequence>MSSPTYVNNYKPTKPNVPRDIHLNTPPEQYDFNFCFDVKQLQSDRVQLRPFVPSLYAKAFYEGVSNCAPDLTAWLSDWHSVEDVCVWAETIIRATPSAMAYAIFTAPPGSDEVIDPKDYELAGMISMINTDVANLTSEPGWIVIFEKFQRTHVLSHAAGLIIHRILDMPSEGGLGCRRCQWFTTTMNEKSKAASLRLGFTQDGVLRTHRVLPKGKQGIRPGRKGDRFEDQMTRDSWLASISWDQWEGGVRDHVDKLMARRK</sequence>
<dbReference type="PANTHER" id="PTHR43441:SF5">
    <property type="entry name" value="FAMILY ACETYLTRANSFERASE, PUTATIVE-RELATED"/>
    <property type="match status" value="1"/>
</dbReference>
<protein>
    <recommendedName>
        <fullName evidence="1">N-acetyltransferase domain-containing protein</fullName>
    </recommendedName>
</protein>
<dbReference type="Proteomes" id="UP001355207">
    <property type="component" value="Chromosome 1"/>
</dbReference>
<dbReference type="RefSeq" id="XP_066072938.1">
    <property type="nucleotide sequence ID" value="XM_066216841.1"/>
</dbReference>
<dbReference type="AlphaFoldDB" id="A0AAX4JNR2"/>
<dbReference type="GeneID" id="91091720"/>